<name>A0A6A2Y5K4_HIBSY</name>
<reference evidence="3" key="1">
    <citation type="submission" date="2019-09" db="EMBL/GenBank/DDBJ databases">
        <title>Draft genome information of white flower Hibiscus syriacus.</title>
        <authorList>
            <person name="Kim Y.-M."/>
        </authorList>
    </citation>
    <scope>NUCLEOTIDE SEQUENCE [LARGE SCALE GENOMIC DNA]</scope>
    <source>
        <strain evidence="3">YM2019G1</strain>
    </source>
</reference>
<evidence type="ECO:0000259" key="2">
    <source>
        <dbReference type="SMART" id="SM01189"/>
    </source>
</evidence>
<dbReference type="AlphaFoldDB" id="A0A6A2Y5K4"/>
<evidence type="ECO:0000313" key="3">
    <source>
        <dbReference type="EMBL" id="KAE8665807.1"/>
    </source>
</evidence>
<dbReference type="InterPro" id="IPR000949">
    <property type="entry name" value="ELM2_dom"/>
</dbReference>
<evidence type="ECO:0000313" key="4">
    <source>
        <dbReference type="Proteomes" id="UP000436088"/>
    </source>
</evidence>
<protein>
    <submittedName>
        <fullName evidence="3">Detected protein of confused Function</fullName>
    </submittedName>
</protein>
<feature type="domain" description="ELM2" evidence="2">
    <location>
        <begin position="227"/>
        <end position="278"/>
    </location>
</feature>
<keyword evidence="1" id="KW-0539">Nucleus</keyword>
<dbReference type="PANTHER" id="PTHR46410">
    <property type="entry name" value="AT-RICH INTERACTIVE DOMAIN-CONTAINING PROTEIN 2"/>
    <property type="match status" value="1"/>
</dbReference>
<dbReference type="EMBL" id="VEPZ02001605">
    <property type="protein sequence ID" value="KAE8665807.1"/>
    <property type="molecule type" value="Genomic_DNA"/>
</dbReference>
<accession>A0A6A2Y5K4</accession>
<proteinExistence type="predicted"/>
<dbReference type="PANTHER" id="PTHR46410:SF1">
    <property type="entry name" value="AT-RICH INTERACTIVE DOMAIN-CONTAINING PROTEIN 1"/>
    <property type="match status" value="1"/>
</dbReference>
<evidence type="ECO:0000256" key="1">
    <source>
        <dbReference type="ARBA" id="ARBA00023242"/>
    </source>
</evidence>
<gene>
    <name evidence="3" type="ORF">F3Y22_tig00112528pilonHSYRG00039</name>
</gene>
<comment type="caution">
    <text evidence="3">The sequence shown here is derived from an EMBL/GenBank/DDBJ whole genome shotgun (WGS) entry which is preliminary data.</text>
</comment>
<organism evidence="3 4">
    <name type="scientific">Hibiscus syriacus</name>
    <name type="common">Rose of Sharon</name>
    <dbReference type="NCBI Taxonomy" id="106335"/>
    <lineage>
        <taxon>Eukaryota</taxon>
        <taxon>Viridiplantae</taxon>
        <taxon>Streptophyta</taxon>
        <taxon>Embryophyta</taxon>
        <taxon>Tracheophyta</taxon>
        <taxon>Spermatophyta</taxon>
        <taxon>Magnoliopsida</taxon>
        <taxon>eudicotyledons</taxon>
        <taxon>Gunneridae</taxon>
        <taxon>Pentapetalae</taxon>
        <taxon>rosids</taxon>
        <taxon>malvids</taxon>
        <taxon>Malvales</taxon>
        <taxon>Malvaceae</taxon>
        <taxon>Malvoideae</taxon>
        <taxon>Hibiscus</taxon>
    </lineage>
</organism>
<dbReference type="Proteomes" id="UP000436088">
    <property type="component" value="Unassembled WGS sequence"/>
</dbReference>
<keyword evidence="4" id="KW-1185">Reference proteome</keyword>
<dbReference type="SMART" id="SM01189">
    <property type="entry name" value="ELM2"/>
    <property type="match status" value="1"/>
</dbReference>
<sequence>MNFGGHLMELKAELNGFLLESKKKDMQYSHVGEKWVKNEESKHRDEKLQNEDDIKCINDDNDDDDDVIMDLNVGTNEKLSIRKRKRDSTWGMLNWVTEIAKDPCDSGIGLLPERSRWKSYGSHNLWKQILLFREAAFLRNYDFPSSDCQKNHKVHPCDDHTKLEYNLRERLSSTKQLHLGKMASKGLDRSPSSSSGIHNDLCSSVLSTYCDSATLGLVLNYNVNIHVPIGPLFQVEVPEWTGGASESDPKWLGTRVWPSEKKENKFMIERDRIGKGRQDSCGCHIRDSIQCVRSHVAEKRLKAKLELGFAFYRWKFDKMGEEVAFSWKEEEEKMFSCIGKSNPLSLWDGSCKHFHNKSREQLVCYYFNVFLLQHKAYRNRVTLRNNNDDDEEEIGAEEEAIRKGIGHKPTNSYTSILISPKKKEKKSRYSPQFSVQHFANIKKVKFL</sequence>